<dbReference type="GO" id="GO:0071555">
    <property type="term" value="P:cell wall organization"/>
    <property type="evidence" value="ECO:0007669"/>
    <property type="project" value="UniProtKB-KW"/>
</dbReference>
<evidence type="ECO:0000313" key="11">
    <source>
        <dbReference type="Proteomes" id="UP000076079"/>
    </source>
</evidence>
<dbReference type="SUPFAM" id="SSF53448">
    <property type="entry name" value="Nucleotide-diphospho-sugar transferases"/>
    <property type="match status" value="1"/>
</dbReference>
<dbReference type="OrthoDB" id="9768769at2"/>
<protein>
    <submittedName>
        <fullName evidence="10">Poly-beta-1,6-N-acetyl-D-glucosamine synthase</fullName>
        <ecNumber evidence="10">2.4.1.-</ecNumber>
    </submittedName>
</protein>
<dbReference type="AlphaFoldDB" id="A0A143PV15"/>
<evidence type="ECO:0000256" key="2">
    <source>
        <dbReference type="ARBA" id="ARBA00022676"/>
    </source>
</evidence>
<dbReference type="Gene3D" id="3.90.550.10">
    <property type="entry name" value="Spore Coat Polysaccharide Biosynthesis Protein SpsA, Chain A"/>
    <property type="match status" value="1"/>
</dbReference>
<feature type="transmembrane region" description="Helical" evidence="9">
    <location>
        <begin position="437"/>
        <end position="455"/>
    </location>
</feature>
<dbReference type="KEGG" id="abac:LuPra_05875"/>
<dbReference type="EMBL" id="CP015136">
    <property type="protein sequence ID" value="AMY12597.1"/>
    <property type="molecule type" value="Genomic_DNA"/>
</dbReference>
<reference evidence="11" key="2">
    <citation type="submission" date="2016-04" db="EMBL/GenBank/DDBJ databases">
        <title>First Complete Genome Sequence of a Subdivision 6 Acidobacterium.</title>
        <authorList>
            <person name="Huang S."/>
            <person name="Vieira S."/>
            <person name="Bunk B."/>
            <person name="Riedel T."/>
            <person name="Sproeer C."/>
            <person name="Overmann J."/>
        </authorList>
    </citation>
    <scope>NUCLEOTIDE SEQUENCE [LARGE SCALE GENOMIC DNA]</scope>
    <source>
        <strain evidence="11">DSM 100886 HEG_-6_39</strain>
    </source>
</reference>
<accession>A0A143PV15</accession>
<feature type="transmembrane region" description="Helical" evidence="9">
    <location>
        <begin position="6"/>
        <end position="25"/>
    </location>
</feature>
<dbReference type="PATRIC" id="fig|1813736.3.peg.6177"/>
<dbReference type="Proteomes" id="UP000076079">
    <property type="component" value="Chromosome"/>
</dbReference>
<organism evidence="10 11">
    <name type="scientific">Luteitalea pratensis</name>
    <dbReference type="NCBI Taxonomy" id="1855912"/>
    <lineage>
        <taxon>Bacteria</taxon>
        <taxon>Pseudomonadati</taxon>
        <taxon>Acidobacteriota</taxon>
        <taxon>Vicinamibacteria</taxon>
        <taxon>Vicinamibacterales</taxon>
        <taxon>Vicinamibacteraceae</taxon>
        <taxon>Luteitalea</taxon>
    </lineage>
</organism>
<dbReference type="CDD" id="cd06437">
    <property type="entry name" value="CESA_CaSu_A2"/>
    <property type="match status" value="1"/>
</dbReference>
<dbReference type="InterPro" id="IPR029044">
    <property type="entry name" value="Nucleotide-diphossugar_trans"/>
</dbReference>
<evidence type="ECO:0000256" key="8">
    <source>
        <dbReference type="ARBA" id="ARBA00023316"/>
    </source>
</evidence>
<keyword evidence="3 10" id="KW-0808">Transferase</keyword>
<keyword evidence="11" id="KW-1185">Reference proteome</keyword>
<sequence length="498" mass="56937">MNLSELATLAAYFFVLSILAFYGWHRYVMVYWYKRYADHVPGPRPQLDPLPVVTIQLPIFNEMYVVDRLIDAVCRMDYPKELMEIQVLDDSTDETVDVAALAVRRWQLQGFNISYLRRTDRTGYKAGALEAGMNVAEGRYIAIFDADFVPPADFLHRALPQFGDPQVGMVQARWGHINADYSTLTRIQSIMLDGHFVLEHGSRNRAGCFFNFNGTAGIWRRDAIEQAGGWQHDTLTEDLDLSYRAQLKGWRFVFMQDVITPAELPVEMNSFKSQQFRWAKGSIQTCIKLLPQLLSADLPFRVKAEAFFHLSANFNYLLMVALCVLMFPSMYVRYNMGWSEMLLIDIPMFFAATFSVVNFYAFCQMQAYPQDWKTRLKYLPLLMAVGIGLSVNNTRAVLEAILGKQSEFVRTPKHGVERNGDDWIGKKYHQLMIWQPMLELALGLYFTGTVFYALANGIYGTLPFLVLFQVGFLYMGGMSLLQQFGGEEAELSTQIAGE</sequence>
<reference evidence="10 11" key="1">
    <citation type="journal article" date="2016" name="Genome Announc.">
        <title>First Complete Genome Sequence of a Subdivision 6 Acidobacterium Strain.</title>
        <authorList>
            <person name="Huang S."/>
            <person name="Vieira S."/>
            <person name="Bunk B."/>
            <person name="Riedel T."/>
            <person name="Sproer C."/>
            <person name="Overmann J."/>
        </authorList>
    </citation>
    <scope>NUCLEOTIDE SEQUENCE [LARGE SCALE GENOMIC DNA]</scope>
    <source>
        <strain evidence="11">DSM 100886 HEG_-6_39</strain>
    </source>
</reference>
<evidence type="ECO:0000256" key="3">
    <source>
        <dbReference type="ARBA" id="ARBA00022679"/>
    </source>
</evidence>
<dbReference type="PANTHER" id="PTHR32044">
    <property type="entry name" value="GLUCOMANNAN 4-BETA-MANNOSYLTRANSFERASE 9"/>
    <property type="match status" value="1"/>
</dbReference>
<dbReference type="Pfam" id="PF13641">
    <property type="entry name" value="Glyco_tranf_2_3"/>
    <property type="match status" value="1"/>
</dbReference>
<feature type="transmembrane region" description="Helical" evidence="9">
    <location>
        <begin position="316"/>
        <end position="334"/>
    </location>
</feature>
<keyword evidence="4 9" id="KW-0812">Transmembrane</keyword>
<name>A0A143PV15_LUTPR</name>
<proteinExistence type="predicted"/>
<keyword evidence="6" id="KW-0333">Golgi apparatus</keyword>
<feature type="transmembrane region" description="Helical" evidence="9">
    <location>
        <begin position="461"/>
        <end position="481"/>
    </location>
</feature>
<evidence type="ECO:0000256" key="4">
    <source>
        <dbReference type="ARBA" id="ARBA00022692"/>
    </source>
</evidence>
<evidence type="ECO:0000256" key="9">
    <source>
        <dbReference type="SAM" id="Phobius"/>
    </source>
</evidence>
<dbReference type="EC" id="2.4.1.-" evidence="10"/>
<keyword evidence="5 9" id="KW-1133">Transmembrane helix</keyword>
<dbReference type="PANTHER" id="PTHR32044:SF80">
    <property type="entry name" value="XYLOGLUCAN GLYCOSYLTRANSFERASE 2-RELATED"/>
    <property type="match status" value="1"/>
</dbReference>
<gene>
    <name evidence="10" type="primary">pgaC_3</name>
    <name evidence="10" type="ORF">LuPra_05875</name>
</gene>
<keyword evidence="8" id="KW-0961">Cell wall biogenesis/degradation</keyword>
<evidence type="ECO:0000256" key="6">
    <source>
        <dbReference type="ARBA" id="ARBA00023034"/>
    </source>
</evidence>
<comment type="subcellular location">
    <subcellularLocation>
        <location evidence="1">Golgi apparatus membrane</location>
        <topology evidence="1">Multi-pass membrane protein</topology>
    </subcellularLocation>
</comment>
<evidence type="ECO:0000256" key="1">
    <source>
        <dbReference type="ARBA" id="ARBA00004653"/>
    </source>
</evidence>
<keyword evidence="7 9" id="KW-0472">Membrane</keyword>
<dbReference type="FunFam" id="3.90.550.10:FF:000057">
    <property type="entry name" value="Glycosyltransferase-like protein, family 2"/>
    <property type="match status" value="1"/>
</dbReference>
<dbReference type="GO" id="GO:0016757">
    <property type="term" value="F:glycosyltransferase activity"/>
    <property type="evidence" value="ECO:0007669"/>
    <property type="project" value="UniProtKB-KW"/>
</dbReference>
<keyword evidence="2 10" id="KW-0328">Glycosyltransferase</keyword>
<evidence type="ECO:0000313" key="10">
    <source>
        <dbReference type="EMBL" id="AMY12597.1"/>
    </source>
</evidence>
<dbReference type="STRING" id="1855912.LuPra_05875"/>
<feature type="transmembrane region" description="Helical" evidence="9">
    <location>
        <begin position="346"/>
        <end position="363"/>
    </location>
</feature>
<dbReference type="RefSeq" id="WP_110174039.1">
    <property type="nucleotide sequence ID" value="NZ_CP015136.1"/>
</dbReference>
<evidence type="ECO:0000256" key="7">
    <source>
        <dbReference type="ARBA" id="ARBA00023136"/>
    </source>
</evidence>
<evidence type="ECO:0000256" key="5">
    <source>
        <dbReference type="ARBA" id="ARBA00022989"/>
    </source>
</evidence>